<dbReference type="RefSeq" id="WP_109983995.1">
    <property type="nucleotide sequence ID" value="NZ_QGTD01000008.1"/>
</dbReference>
<accession>A0A317KZR8</accession>
<dbReference type="AlphaFoldDB" id="A0A317KZR8"/>
<keyword evidence="1" id="KW-0813">Transport</keyword>
<evidence type="ECO:0000313" key="6">
    <source>
        <dbReference type="Proteomes" id="UP000245624"/>
    </source>
</evidence>
<dbReference type="PROSITE" id="PS50893">
    <property type="entry name" value="ABC_TRANSPORTER_2"/>
    <property type="match status" value="1"/>
</dbReference>
<gene>
    <name evidence="5" type="ORF">DLJ74_07445</name>
</gene>
<evidence type="ECO:0000256" key="3">
    <source>
        <dbReference type="ARBA" id="ARBA00022840"/>
    </source>
</evidence>
<dbReference type="SUPFAM" id="SSF52540">
    <property type="entry name" value="P-loop containing nucleoside triphosphate hydrolases"/>
    <property type="match status" value="1"/>
</dbReference>
<dbReference type="PANTHER" id="PTHR43423:SF1">
    <property type="entry name" value="ABC TRANSPORTER I FAMILY MEMBER 17"/>
    <property type="match status" value="1"/>
</dbReference>
<dbReference type="InterPro" id="IPR003593">
    <property type="entry name" value="AAA+_ATPase"/>
</dbReference>
<reference evidence="5 6" key="1">
    <citation type="submission" date="2018-05" db="EMBL/GenBank/DDBJ databases">
        <title>Genomic analysis of Gracilibacillus dipsosauri DD1 reveals novel features of a salt-tolerant amylase.</title>
        <authorList>
            <person name="Deutch C.E."/>
            <person name="Yang S."/>
        </authorList>
    </citation>
    <scope>NUCLEOTIDE SEQUENCE [LARGE SCALE GENOMIC DNA]</scope>
    <source>
        <strain evidence="5 6">DD1</strain>
    </source>
</reference>
<dbReference type="GO" id="GO:0005524">
    <property type="term" value="F:ATP binding"/>
    <property type="evidence" value="ECO:0007669"/>
    <property type="project" value="UniProtKB-KW"/>
</dbReference>
<dbReference type="Proteomes" id="UP000245624">
    <property type="component" value="Unassembled WGS sequence"/>
</dbReference>
<comment type="caution">
    <text evidence="5">The sequence shown here is derived from an EMBL/GenBank/DDBJ whole genome shotgun (WGS) entry which is preliminary data.</text>
</comment>
<proteinExistence type="predicted"/>
<organism evidence="5 6">
    <name type="scientific">Gracilibacillus dipsosauri</name>
    <dbReference type="NCBI Taxonomy" id="178340"/>
    <lineage>
        <taxon>Bacteria</taxon>
        <taxon>Bacillati</taxon>
        <taxon>Bacillota</taxon>
        <taxon>Bacilli</taxon>
        <taxon>Bacillales</taxon>
        <taxon>Bacillaceae</taxon>
        <taxon>Gracilibacillus</taxon>
    </lineage>
</organism>
<dbReference type="Pfam" id="PF00005">
    <property type="entry name" value="ABC_tran"/>
    <property type="match status" value="1"/>
</dbReference>
<dbReference type="EMBL" id="QGTD01000008">
    <property type="protein sequence ID" value="PWU68280.1"/>
    <property type="molecule type" value="Genomic_DNA"/>
</dbReference>
<keyword evidence="3 5" id="KW-0067">ATP-binding</keyword>
<sequence length="212" mass="24293">MFMLNNVVFRDILHIDKLEIPDRKVICLFGESGSGKSTLLKMLNGLLTHDHGEILFQNQSILEYNPIELRRKVVMLGQDPIMFEGTVRDNLLIGLDFSERERVEDAKLLNLLKELELSKSLDDEADKLSGGEKQRVAFARILLMDAVIYLLDEPTSALDEGTEHKVMDFMIHRVQQDQLTAIFVTHSKEVAEQYADQIIYMEDINKKEVISS</sequence>
<evidence type="ECO:0000313" key="5">
    <source>
        <dbReference type="EMBL" id="PWU68280.1"/>
    </source>
</evidence>
<name>A0A317KZR8_9BACI</name>
<protein>
    <submittedName>
        <fullName evidence="5">ABC transporter ATP-binding protein</fullName>
    </submittedName>
</protein>
<dbReference type="InterPro" id="IPR027417">
    <property type="entry name" value="P-loop_NTPase"/>
</dbReference>
<dbReference type="Gene3D" id="3.40.50.300">
    <property type="entry name" value="P-loop containing nucleotide triphosphate hydrolases"/>
    <property type="match status" value="1"/>
</dbReference>
<keyword evidence="2" id="KW-0547">Nucleotide-binding</keyword>
<dbReference type="GO" id="GO:0016887">
    <property type="term" value="F:ATP hydrolysis activity"/>
    <property type="evidence" value="ECO:0007669"/>
    <property type="project" value="InterPro"/>
</dbReference>
<evidence type="ECO:0000259" key="4">
    <source>
        <dbReference type="PROSITE" id="PS50893"/>
    </source>
</evidence>
<evidence type="ECO:0000256" key="1">
    <source>
        <dbReference type="ARBA" id="ARBA00022448"/>
    </source>
</evidence>
<dbReference type="OrthoDB" id="9785080at2"/>
<dbReference type="PANTHER" id="PTHR43423">
    <property type="entry name" value="ABC TRANSPORTER I FAMILY MEMBER 17"/>
    <property type="match status" value="1"/>
</dbReference>
<dbReference type="InterPro" id="IPR003439">
    <property type="entry name" value="ABC_transporter-like_ATP-bd"/>
</dbReference>
<evidence type="ECO:0000256" key="2">
    <source>
        <dbReference type="ARBA" id="ARBA00022741"/>
    </source>
</evidence>
<dbReference type="InterPro" id="IPR017871">
    <property type="entry name" value="ABC_transporter-like_CS"/>
</dbReference>
<dbReference type="CDD" id="cd03228">
    <property type="entry name" value="ABCC_MRP_Like"/>
    <property type="match status" value="1"/>
</dbReference>
<dbReference type="SMART" id="SM00382">
    <property type="entry name" value="AAA"/>
    <property type="match status" value="1"/>
</dbReference>
<keyword evidence="6" id="KW-1185">Reference proteome</keyword>
<dbReference type="PROSITE" id="PS00211">
    <property type="entry name" value="ABC_TRANSPORTER_1"/>
    <property type="match status" value="1"/>
</dbReference>
<feature type="domain" description="ABC transporter" evidence="4">
    <location>
        <begin position="2"/>
        <end position="212"/>
    </location>
</feature>